<feature type="region of interest" description="Disordered" evidence="1">
    <location>
        <begin position="1"/>
        <end position="77"/>
    </location>
</feature>
<dbReference type="EMBL" id="RZGK01000006">
    <property type="protein sequence ID" value="KAF9698540.1"/>
    <property type="molecule type" value="Genomic_DNA"/>
</dbReference>
<sequence length="169" mass="17833">MPPPDSSSIALPRHLTSPTTPTRTTDPATNPETSVKTDSELYQSSETTSTIATPNPGVQASGTRHSIDSQHACTTTLTTPLNPRRRNINVQIHRPTALPPFIATASAGNTGTSRVGGGRAVGVRSGGEGKRKGSGDCGSPSQLLEDFFDAELRGKRRGECERVGRGVWL</sequence>
<organism evidence="2 3">
    <name type="scientific">Ascochyta lentis</name>
    <dbReference type="NCBI Taxonomy" id="205686"/>
    <lineage>
        <taxon>Eukaryota</taxon>
        <taxon>Fungi</taxon>
        <taxon>Dikarya</taxon>
        <taxon>Ascomycota</taxon>
        <taxon>Pezizomycotina</taxon>
        <taxon>Dothideomycetes</taxon>
        <taxon>Pleosporomycetidae</taxon>
        <taxon>Pleosporales</taxon>
        <taxon>Pleosporineae</taxon>
        <taxon>Didymellaceae</taxon>
        <taxon>Ascochyta</taxon>
    </lineage>
</organism>
<feature type="region of interest" description="Disordered" evidence="1">
    <location>
        <begin position="108"/>
        <end position="138"/>
    </location>
</feature>
<feature type="compositionally biased region" description="Low complexity" evidence="1">
    <location>
        <begin position="16"/>
        <end position="31"/>
    </location>
</feature>
<reference evidence="2" key="1">
    <citation type="submission" date="2018-12" db="EMBL/GenBank/DDBJ databases">
        <authorList>
            <person name="Syme R.A."/>
            <person name="Farfan-Caceres L."/>
            <person name="Lichtenzveig J."/>
        </authorList>
    </citation>
    <scope>NUCLEOTIDE SEQUENCE</scope>
    <source>
        <strain evidence="2">Al4</strain>
    </source>
</reference>
<feature type="compositionally biased region" description="Gly residues" evidence="1">
    <location>
        <begin position="114"/>
        <end position="126"/>
    </location>
</feature>
<protein>
    <submittedName>
        <fullName evidence="2">Uncharacterized protein</fullName>
    </submittedName>
</protein>
<feature type="compositionally biased region" description="Polar residues" evidence="1">
    <location>
        <begin position="32"/>
        <end position="73"/>
    </location>
</feature>
<keyword evidence="3" id="KW-1185">Reference proteome</keyword>
<comment type="caution">
    <text evidence="2">The sequence shown here is derived from an EMBL/GenBank/DDBJ whole genome shotgun (WGS) entry which is preliminary data.</text>
</comment>
<evidence type="ECO:0000313" key="3">
    <source>
        <dbReference type="Proteomes" id="UP000651452"/>
    </source>
</evidence>
<name>A0A8H7J8K5_9PLEO</name>
<gene>
    <name evidence="2" type="ORF">EKO04_003894</name>
</gene>
<evidence type="ECO:0000256" key="1">
    <source>
        <dbReference type="SAM" id="MobiDB-lite"/>
    </source>
</evidence>
<dbReference type="AlphaFoldDB" id="A0A8H7J8K5"/>
<dbReference type="Proteomes" id="UP000651452">
    <property type="component" value="Unassembled WGS sequence"/>
</dbReference>
<accession>A0A8H7J8K5</accession>
<proteinExistence type="predicted"/>
<evidence type="ECO:0000313" key="2">
    <source>
        <dbReference type="EMBL" id="KAF9698540.1"/>
    </source>
</evidence>
<reference evidence="2" key="2">
    <citation type="submission" date="2020-09" db="EMBL/GenBank/DDBJ databases">
        <title>Reference genome assembly for Australian Ascochyta lentis isolate Al4.</title>
        <authorList>
            <person name="Lee R.C."/>
            <person name="Farfan-Caceres L.M."/>
            <person name="Debler J.W."/>
            <person name="Williams A.H."/>
            <person name="Henares B.M."/>
        </authorList>
    </citation>
    <scope>NUCLEOTIDE SEQUENCE</scope>
    <source>
        <strain evidence="2">Al4</strain>
    </source>
</reference>